<evidence type="ECO:0000259" key="4">
    <source>
        <dbReference type="Pfam" id="PF00892"/>
    </source>
</evidence>
<evidence type="ECO:0000313" key="6">
    <source>
        <dbReference type="Proteomes" id="UP000183413"/>
    </source>
</evidence>
<feature type="domain" description="EamA" evidence="4">
    <location>
        <begin position="156"/>
        <end position="286"/>
    </location>
</feature>
<feature type="transmembrane region" description="Helical" evidence="3">
    <location>
        <begin position="42"/>
        <end position="60"/>
    </location>
</feature>
<evidence type="ECO:0000256" key="2">
    <source>
        <dbReference type="SAM" id="MobiDB-lite"/>
    </source>
</evidence>
<dbReference type="InterPro" id="IPR052756">
    <property type="entry name" value="Alkyne_AA_exporter"/>
</dbReference>
<proteinExistence type="inferred from homology"/>
<dbReference type="PANTHER" id="PTHR12715:SF4">
    <property type="entry name" value="EAMA DOMAIN-CONTAINING PROTEIN"/>
    <property type="match status" value="1"/>
</dbReference>
<dbReference type="eggNOG" id="COG0697">
    <property type="taxonomic scope" value="Bacteria"/>
</dbReference>
<feature type="transmembrane region" description="Helical" evidence="3">
    <location>
        <begin position="12"/>
        <end position="30"/>
    </location>
</feature>
<dbReference type="InterPro" id="IPR000620">
    <property type="entry name" value="EamA_dom"/>
</dbReference>
<feature type="transmembrane region" description="Helical" evidence="3">
    <location>
        <begin position="152"/>
        <end position="172"/>
    </location>
</feature>
<feature type="region of interest" description="Disordered" evidence="2">
    <location>
        <begin position="293"/>
        <end position="322"/>
    </location>
</feature>
<reference evidence="5 6" key="1">
    <citation type="submission" date="2016-10" db="EMBL/GenBank/DDBJ databases">
        <authorList>
            <person name="de Groot N.N."/>
        </authorList>
    </citation>
    <scope>NUCLEOTIDE SEQUENCE [LARGE SCALE GENOMIC DNA]</scope>
    <source>
        <strain evidence="5 6">DSM 43067</strain>
    </source>
</reference>
<protein>
    <submittedName>
        <fullName evidence="5">Permease of the drug/metabolite transporter (DMT) superfamily</fullName>
    </submittedName>
</protein>
<sequence length="322" mass="32748">MQQDSGRVDKRAMAAATITVVFWASAFVAIRSAGAEYSPGGLALGRLLSGTVVLGALLLVRREGLPPRGAWPGIVTAGVLWFGAYMVALNWGEQLVDAGTAALVVNIGPILIALLGGWLLKEGLPPRLLAGMAVSFAGAAVVGLSMSGEGRASVGGVLLCLFAAVTYAAGVVSQKPALRHASALQFTAFACAIGALACLPFSGQLVSEAARAPAGATLNMVYLGVFPTAIAFTTWGYALARTSAGKMGATTYAAPALVVAMSWLFLGEVPGLITLAGGVLCLAGVGVSRSTRSLRRRVPPVTPEPAVPAKSPPGLIDAHTRE</sequence>
<dbReference type="GO" id="GO:0016020">
    <property type="term" value="C:membrane"/>
    <property type="evidence" value="ECO:0007669"/>
    <property type="project" value="InterPro"/>
</dbReference>
<dbReference type="Proteomes" id="UP000183413">
    <property type="component" value="Unassembled WGS sequence"/>
</dbReference>
<dbReference type="EMBL" id="FOVH01000001">
    <property type="protein sequence ID" value="SFN19923.1"/>
    <property type="molecule type" value="Genomic_DNA"/>
</dbReference>
<evidence type="ECO:0000313" key="5">
    <source>
        <dbReference type="EMBL" id="SFN19923.1"/>
    </source>
</evidence>
<name>A0A1I4X375_9ACTN</name>
<dbReference type="SUPFAM" id="SSF103481">
    <property type="entry name" value="Multidrug resistance efflux transporter EmrE"/>
    <property type="match status" value="2"/>
</dbReference>
<comment type="similarity">
    <text evidence="1">Belongs to the EamA transporter family.</text>
</comment>
<evidence type="ECO:0000256" key="3">
    <source>
        <dbReference type="SAM" id="Phobius"/>
    </source>
</evidence>
<dbReference type="STRING" id="1993.SAMN04489713_101645"/>
<keyword evidence="3" id="KW-0472">Membrane</keyword>
<organism evidence="5 6">
    <name type="scientific">Actinomadura madurae</name>
    <dbReference type="NCBI Taxonomy" id="1993"/>
    <lineage>
        <taxon>Bacteria</taxon>
        <taxon>Bacillati</taxon>
        <taxon>Actinomycetota</taxon>
        <taxon>Actinomycetes</taxon>
        <taxon>Streptosporangiales</taxon>
        <taxon>Thermomonosporaceae</taxon>
        <taxon>Actinomadura</taxon>
    </lineage>
</organism>
<keyword evidence="3" id="KW-1133">Transmembrane helix</keyword>
<accession>A0A1I4X375</accession>
<gene>
    <name evidence="5" type="ORF">SAMN04489713_101645</name>
</gene>
<feature type="transmembrane region" description="Helical" evidence="3">
    <location>
        <begin position="72"/>
        <end position="92"/>
    </location>
</feature>
<feature type="transmembrane region" description="Helical" evidence="3">
    <location>
        <begin position="222"/>
        <end position="240"/>
    </location>
</feature>
<dbReference type="PANTHER" id="PTHR12715">
    <property type="entry name" value="TRANSPORTER, DRUG/METABOLITE EXPORTER FAMILY"/>
    <property type="match status" value="1"/>
</dbReference>
<dbReference type="RefSeq" id="WP_083597211.1">
    <property type="nucleotide sequence ID" value="NZ_FOVH01000001.1"/>
</dbReference>
<feature type="transmembrane region" description="Helical" evidence="3">
    <location>
        <begin position="184"/>
        <end position="202"/>
    </location>
</feature>
<feature type="transmembrane region" description="Helical" evidence="3">
    <location>
        <begin position="127"/>
        <end position="146"/>
    </location>
</feature>
<feature type="domain" description="EamA" evidence="4">
    <location>
        <begin position="13"/>
        <end position="142"/>
    </location>
</feature>
<dbReference type="Pfam" id="PF00892">
    <property type="entry name" value="EamA"/>
    <property type="match status" value="2"/>
</dbReference>
<evidence type="ECO:0000256" key="1">
    <source>
        <dbReference type="ARBA" id="ARBA00007362"/>
    </source>
</evidence>
<dbReference type="Gene3D" id="1.10.3730.20">
    <property type="match status" value="1"/>
</dbReference>
<dbReference type="InParanoid" id="A0A1I4X375"/>
<dbReference type="AlphaFoldDB" id="A0A1I4X375"/>
<feature type="transmembrane region" description="Helical" evidence="3">
    <location>
        <begin position="98"/>
        <end position="120"/>
    </location>
</feature>
<feature type="transmembrane region" description="Helical" evidence="3">
    <location>
        <begin position="272"/>
        <end position="288"/>
    </location>
</feature>
<dbReference type="InterPro" id="IPR037185">
    <property type="entry name" value="EmrE-like"/>
</dbReference>
<keyword evidence="6" id="KW-1185">Reference proteome</keyword>
<keyword evidence="3" id="KW-0812">Transmembrane</keyword>